<evidence type="ECO:0000313" key="1">
    <source>
        <dbReference type="EMBL" id="KAG0646937.1"/>
    </source>
</evidence>
<dbReference type="Proteomes" id="UP000785200">
    <property type="component" value="Unassembled WGS sequence"/>
</dbReference>
<evidence type="ECO:0000313" key="2">
    <source>
        <dbReference type="Proteomes" id="UP000785200"/>
    </source>
</evidence>
<comment type="caution">
    <text evidence="1">The sequence shown here is derived from an EMBL/GenBank/DDBJ whole genome shotgun (WGS) entry which is preliminary data.</text>
</comment>
<dbReference type="OrthoDB" id="544277at2759"/>
<keyword evidence="2" id="KW-1185">Reference proteome</keyword>
<proteinExistence type="predicted"/>
<dbReference type="AlphaFoldDB" id="A0A9P6VFH0"/>
<reference evidence="1" key="1">
    <citation type="submission" date="2019-07" db="EMBL/GenBank/DDBJ databases">
        <title>Hyphodiscus hymeniophilus genome sequencing and assembly.</title>
        <authorList>
            <person name="Kramer G."/>
            <person name="Nodwell J."/>
        </authorList>
    </citation>
    <scope>NUCLEOTIDE SEQUENCE</scope>
    <source>
        <strain evidence="1">ATCC 34498</strain>
    </source>
</reference>
<name>A0A9P6VFH0_9HELO</name>
<protein>
    <submittedName>
        <fullName evidence="1">Uncharacterized protein</fullName>
    </submittedName>
</protein>
<sequence>MSTVSTTSGGKERIAEASKLLASVFLEDPVITYMLSSMTPEARVAYFPKYFDCLLTAAGLNGAIFHEADDWKFCGVLMPPVVTSTILGQFSKPDLFQCSGILG</sequence>
<accession>A0A9P6VFH0</accession>
<organism evidence="1 2">
    <name type="scientific">Hyphodiscus hymeniophilus</name>
    <dbReference type="NCBI Taxonomy" id="353542"/>
    <lineage>
        <taxon>Eukaryota</taxon>
        <taxon>Fungi</taxon>
        <taxon>Dikarya</taxon>
        <taxon>Ascomycota</taxon>
        <taxon>Pezizomycotina</taxon>
        <taxon>Leotiomycetes</taxon>
        <taxon>Helotiales</taxon>
        <taxon>Hyphodiscaceae</taxon>
        <taxon>Hyphodiscus</taxon>
    </lineage>
</organism>
<gene>
    <name evidence="1" type="ORF">D0Z07_6470</name>
</gene>
<dbReference type="EMBL" id="VNKQ01000014">
    <property type="protein sequence ID" value="KAG0646937.1"/>
    <property type="molecule type" value="Genomic_DNA"/>
</dbReference>